<dbReference type="RefSeq" id="WP_179750551.1">
    <property type="nucleotide sequence ID" value="NZ_JACCBU010000001.1"/>
</dbReference>
<reference evidence="3 4" key="1">
    <citation type="submission" date="2020-07" db="EMBL/GenBank/DDBJ databases">
        <title>Sequencing the genomes of 1000 actinobacteria strains.</title>
        <authorList>
            <person name="Klenk H.-P."/>
        </authorList>
    </citation>
    <scope>NUCLEOTIDE SEQUENCE [LARGE SCALE GENOMIC DNA]</scope>
    <source>
        <strain evidence="3 4">DSM 22083</strain>
    </source>
</reference>
<dbReference type="InterPro" id="IPR041644">
    <property type="entry name" value="GNAT_C"/>
</dbReference>
<accession>A0A7Y9I5Y3</accession>
<dbReference type="Gene3D" id="3.40.630.120">
    <property type="match status" value="1"/>
</dbReference>
<sequence length="330" mass="36814">MPDALDRLPAAERDWLAAIALVEDKPRVPAGADLLHTLADLGVPHVDLDRLLRLRPALDDHDQVRELVDRLLSALLAGLGSRSRLGREPDLGDPGDELLAYWPVYAFAAMAAETRRWHAGRGIDEATTRHTLADLGRQLTHHRRRLGRGGLTDNLGWLADHFQGRLYQLGRLQFELAPLGRTTSAEIRSAGVAAEPGEPVIAVHLPDYCGPIDEPACTESFRAALDFFPRHFPDHPARFFTCHSWLLDPRFAELLPDSNIAAFQRRFTITQRRNRQDDEGPFLFVFGTRDVAGRATLPRHSSLQRAVIDHIDGGGHWYLGAGWRPFAPDA</sequence>
<feature type="domain" description="N-acyltransferase N-terminal" evidence="1">
    <location>
        <begin position="33"/>
        <end position="164"/>
    </location>
</feature>
<comment type="caution">
    <text evidence="3">The sequence shown here is derived from an EMBL/GenBank/DDBJ whole genome shotgun (WGS) entry which is preliminary data.</text>
</comment>
<dbReference type="EMBL" id="JACCBU010000001">
    <property type="protein sequence ID" value="NYE70812.1"/>
    <property type="molecule type" value="Genomic_DNA"/>
</dbReference>
<evidence type="ECO:0000259" key="2">
    <source>
        <dbReference type="Pfam" id="PF18164"/>
    </source>
</evidence>
<protein>
    <submittedName>
        <fullName evidence="3">Plasmid stabilization system protein ParE</fullName>
    </submittedName>
</protein>
<dbReference type="Pfam" id="PF18082">
    <property type="entry name" value="NAT_N"/>
    <property type="match status" value="1"/>
</dbReference>
<dbReference type="InterPro" id="IPR041273">
    <property type="entry name" value="NAT_N"/>
</dbReference>
<evidence type="ECO:0000259" key="1">
    <source>
        <dbReference type="Pfam" id="PF18082"/>
    </source>
</evidence>
<name>A0A7Y9I5Y3_9ACTN</name>
<organism evidence="3 4">
    <name type="scientific">Microlunatus parietis</name>
    <dbReference type="NCBI Taxonomy" id="682979"/>
    <lineage>
        <taxon>Bacteria</taxon>
        <taxon>Bacillati</taxon>
        <taxon>Actinomycetota</taxon>
        <taxon>Actinomycetes</taxon>
        <taxon>Propionibacteriales</taxon>
        <taxon>Propionibacteriaceae</taxon>
        <taxon>Microlunatus</taxon>
    </lineage>
</organism>
<keyword evidence="4" id="KW-1185">Reference proteome</keyword>
<dbReference type="Proteomes" id="UP000569914">
    <property type="component" value="Unassembled WGS sequence"/>
</dbReference>
<proteinExistence type="predicted"/>
<dbReference type="Pfam" id="PF18164">
    <property type="entry name" value="GNAT_C"/>
    <property type="match status" value="1"/>
</dbReference>
<evidence type="ECO:0000313" key="4">
    <source>
        <dbReference type="Proteomes" id="UP000569914"/>
    </source>
</evidence>
<feature type="domain" description="GNAT-like C-terminal" evidence="2">
    <location>
        <begin position="166"/>
        <end position="323"/>
    </location>
</feature>
<dbReference type="AlphaFoldDB" id="A0A7Y9I5Y3"/>
<evidence type="ECO:0000313" key="3">
    <source>
        <dbReference type="EMBL" id="NYE70812.1"/>
    </source>
</evidence>
<gene>
    <name evidence="3" type="ORF">BKA15_002141</name>
</gene>